<keyword evidence="5" id="KW-1185">Reference proteome</keyword>
<dbReference type="PANTHER" id="PTHR30185">
    <property type="entry name" value="CRYPTIC BETA-GLUCOSIDE BGL OPERON ANTITERMINATOR"/>
    <property type="match status" value="1"/>
</dbReference>
<evidence type="ECO:0000313" key="4">
    <source>
        <dbReference type="EMBL" id="SUN36710.1"/>
    </source>
</evidence>
<dbReference type="OrthoDB" id="9776005at2"/>
<dbReference type="SUPFAM" id="SSF55804">
    <property type="entry name" value="Phoshotransferase/anion transport protein"/>
    <property type="match status" value="1"/>
</dbReference>
<accession>A0A380JEW4</accession>
<dbReference type="Gene3D" id="1.10.10.10">
    <property type="entry name" value="Winged helix-like DNA-binding domain superfamily/Winged helix DNA-binding domain"/>
    <property type="match status" value="1"/>
</dbReference>
<dbReference type="InterPro" id="IPR050661">
    <property type="entry name" value="BglG_antiterminators"/>
</dbReference>
<dbReference type="Gene3D" id="3.40.930.10">
    <property type="entry name" value="Mannitol-specific EII, Chain A"/>
    <property type="match status" value="1"/>
</dbReference>
<reference evidence="4 5" key="1">
    <citation type="submission" date="2018-06" db="EMBL/GenBank/DDBJ databases">
        <authorList>
            <consortium name="Pathogen Informatics"/>
            <person name="Doyle S."/>
        </authorList>
    </citation>
    <scope>NUCLEOTIDE SEQUENCE [LARGE SCALE GENOMIC DNA]</scope>
    <source>
        <strain evidence="5">NCTC 11391</strain>
    </source>
</reference>
<dbReference type="InterPro" id="IPR016152">
    <property type="entry name" value="PTrfase/Anion_transptr"/>
</dbReference>
<dbReference type="Proteomes" id="UP000254082">
    <property type="component" value="Unassembled WGS sequence"/>
</dbReference>
<evidence type="ECO:0000259" key="3">
    <source>
        <dbReference type="PROSITE" id="PS51094"/>
    </source>
</evidence>
<dbReference type="AlphaFoldDB" id="A0A380JEW4"/>
<dbReference type="PROSITE" id="PS51094">
    <property type="entry name" value="PTS_EIIA_TYPE_2"/>
    <property type="match status" value="1"/>
</dbReference>
<sequence>MIFTKREEKLIKAFLDVGKLSVEEIQRLLNVSQRTAYRTLADLTKSLAEVGVDLRKKEKKFHLEGDLSQLGSLYGQEDYSRSERLNLICLALLEADRPLTNAHFQNELKVSNVTIIQDITDVENRLAEFGIKLERKQGYQLRLTAEEHRYLLSVLLTHMISSADFKSGQFEWLASEQMASAIRKARQAVRQIQAFMPEMDGKLLQFFTILLALSKQFGQVKTVSHVSKQSLELAQKLFASYSKLTAQAYTINDIVYWAGQFDKFYIKRQENPLYVEDFDSQYFYSVTNLIDKVSSFTKINFLKDKTLFHFLFHHLRLSLAIPHLFPDQSLSQPAHLVAYQNDFLHRIIRLVLKDLFPAYLQNEAEYELITLHFASSIRRSPDIYPIQILLLTNQRPLAVELLISRIKSIAPFVQSVQVKRLDEYLESDREQFDYVLATSPNDYPGVELVSIYPNTSEILHLQERLQAVQLERNQERNRHVEIVGQTDLQYYLEASQDLLDRFYLKGLNNRPSFEETVAQVLEDLPFISDQNYLTKKLLKRFAISPFAIPETGLVLLHTQSHAVEKSQFVVYQLEQTIEALSMNHEKEKVNRFLVMLTKDNSMEAVKELMSAIGQSIIENHLYTEIYKTGNQGIIYQLLNKIFTETIKDLET</sequence>
<keyword evidence="2" id="KW-0804">Transcription</keyword>
<dbReference type="InterPro" id="IPR036388">
    <property type="entry name" value="WH-like_DNA-bd_sf"/>
</dbReference>
<dbReference type="EMBL" id="UHFA01000002">
    <property type="protein sequence ID" value="SUN36710.1"/>
    <property type="molecule type" value="Genomic_DNA"/>
</dbReference>
<dbReference type="InterPro" id="IPR002178">
    <property type="entry name" value="PTS_EIIA_type-2_dom"/>
</dbReference>
<dbReference type="RefSeq" id="WP_019788262.1">
    <property type="nucleotide sequence ID" value="NZ_UHFA01000002.1"/>
</dbReference>
<evidence type="ECO:0000313" key="5">
    <source>
        <dbReference type="Proteomes" id="UP000254082"/>
    </source>
</evidence>
<dbReference type="InterPro" id="IPR007737">
    <property type="entry name" value="Mga_HTH"/>
</dbReference>
<dbReference type="PANTHER" id="PTHR30185:SF18">
    <property type="entry name" value="TRANSCRIPTIONAL REGULATOR MTLR"/>
    <property type="match status" value="1"/>
</dbReference>
<evidence type="ECO:0000256" key="1">
    <source>
        <dbReference type="ARBA" id="ARBA00023015"/>
    </source>
</evidence>
<proteinExistence type="predicted"/>
<evidence type="ECO:0000256" key="2">
    <source>
        <dbReference type="ARBA" id="ARBA00023163"/>
    </source>
</evidence>
<protein>
    <submittedName>
        <fullName evidence="4">Mannitol operon transcriptional antiterminator</fullName>
    </submittedName>
</protein>
<keyword evidence="1" id="KW-0805">Transcription regulation</keyword>
<organism evidence="4 5">
    <name type="scientific">Streptococcus downei MFe28</name>
    <dbReference type="NCBI Taxonomy" id="764290"/>
    <lineage>
        <taxon>Bacteria</taxon>
        <taxon>Bacillati</taxon>
        <taxon>Bacillota</taxon>
        <taxon>Bacilli</taxon>
        <taxon>Lactobacillales</taxon>
        <taxon>Streptococcaceae</taxon>
        <taxon>Streptococcus</taxon>
    </lineage>
</organism>
<feature type="domain" description="PTS EIIA type-2" evidence="3">
    <location>
        <begin position="490"/>
        <end position="641"/>
    </location>
</feature>
<name>A0A380JEW4_STRDO</name>
<dbReference type="Pfam" id="PF00359">
    <property type="entry name" value="PTS_EIIA_2"/>
    <property type="match status" value="1"/>
</dbReference>
<gene>
    <name evidence="4" type="primary">mtlR</name>
    <name evidence="4" type="ORF">NCTC11391_01697</name>
</gene>
<dbReference type="Pfam" id="PF05043">
    <property type="entry name" value="Mga"/>
    <property type="match status" value="1"/>
</dbReference>